<feature type="domain" description="BP74 N-terminal" evidence="2">
    <location>
        <begin position="48"/>
        <end position="155"/>
    </location>
</feature>
<organism evidence="3 4">
    <name type="scientific">candidate division KSB3 bacterium</name>
    <dbReference type="NCBI Taxonomy" id="2044937"/>
    <lineage>
        <taxon>Bacteria</taxon>
        <taxon>candidate division KSB3</taxon>
    </lineage>
</organism>
<comment type="caution">
    <text evidence="3">The sequence shown here is derived from an EMBL/GenBank/DDBJ whole genome shotgun (WGS) entry which is preliminary data.</text>
</comment>
<gene>
    <name evidence="3" type="ORF">GF339_03510</name>
</gene>
<dbReference type="InterPro" id="IPR056422">
    <property type="entry name" value="BP74_N"/>
</dbReference>
<sequence>MKFPSPRMIVPAKRTCLLLFLSLMAAVLCAGCDTEDDTGENPEVFFLFAIRNVPPAEGHFVAKTTLPAVIEVARSQLALPADERNLHINGTIARGSDGYNLEWNWHFVPDEWALAQVSIEVCDGLPQMVADDRDYWVDVVGQFCPWDAYVFEEIDP</sequence>
<accession>A0A9D5Q4J6</accession>
<evidence type="ECO:0000313" key="4">
    <source>
        <dbReference type="Proteomes" id="UP000649604"/>
    </source>
</evidence>
<protein>
    <recommendedName>
        <fullName evidence="2">BP74 N-terminal domain-containing protein</fullName>
    </recommendedName>
</protein>
<dbReference type="Pfam" id="PF23621">
    <property type="entry name" value="BP74_N"/>
    <property type="match status" value="1"/>
</dbReference>
<proteinExistence type="predicted"/>
<evidence type="ECO:0000259" key="2">
    <source>
        <dbReference type="Pfam" id="PF23621"/>
    </source>
</evidence>
<feature type="chain" id="PRO_5038789033" description="BP74 N-terminal domain-containing protein" evidence="1">
    <location>
        <begin position="31"/>
        <end position="156"/>
    </location>
</feature>
<name>A0A9D5Q4J6_9BACT</name>
<reference evidence="3" key="1">
    <citation type="submission" date="2019-11" db="EMBL/GenBank/DDBJ databases">
        <title>Microbial mats filling the niche in hypersaline microbial mats.</title>
        <authorList>
            <person name="Wong H.L."/>
            <person name="Macleod F.I."/>
            <person name="White R.A. III"/>
            <person name="Burns B.P."/>
        </authorList>
    </citation>
    <scope>NUCLEOTIDE SEQUENCE</scope>
    <source>
        <strain evidence="3">Rbin_158</strain>
    </source>
</reference>
<evidence type="ECO:0000313" key="3">
    <source>
        <dbReference type="EMBL" id="MBD3323625.1"/>
    </source>
</evidence>
<keyword evidence="1" id="KW-0732">Signal</keyword>
<dbReference type="Proteomes" id="UP000649604">
    <property type="component" value="Unassembled WGS sequence"/>
</dbReference>
<dbReference type="EMBL" id="WJJP01000107">
    <property type="protein sequence ID" value="MBD3323625.1"/>
    <property type="molecule type" value="Genomic_DNA"/>
</dbReference>
<evidence type="ECO:0000256" key="1">
    <source>
        <dbReference type="SAM" id="SignalP"/>
    </source>
</evidence>
<dbReference type="AlphaFoldDB" id="A0A9D5Q4J6"/>
<feature type="signal peptide" evidence="1">
    <location>
        <begin position="1"/>
        <end position="30"/>
    </location>
</feature>